<comment type="caution">
    <text evidence="2">The sequence shown here is derived from an EMBL/GenBank/DDBJ whole genome shotgun (WGS) entry which is preliminary data.</text>
</comment>
<dbReference type="EMBL" id="VIEB01000617">
    <property type="protein sequence ID" value="TQD84876.1"/>
    <property type="molecule type" value="Genomic_DNA"/>
</dbReference>
<protein>
    <submittedName>
        <fullName evidence="2">Uncharacterized protein</fullName>
    </submittedName>
</protein>
<reference evidence="2 3" key="1">
    <citation type="journal article" date="2019" name="G3 (Bethesda)">
        <title>Sequencing of a Wild Apple (Malus baccata) Genome Unravels the Differences Between Cultivated and Wild Apple Species Regarding Disease Resistance and Cold Tolerance.</title>
        <authorList>
            <person name="Chen X."/>
        </authorList>
    </citation>
    <scope>NUCLEOTIDE SEQUENCE [LARGE SCALE GENOMIC DNA]</scope>
    <source>
        <strain evidence="3">cv. Shandingzi</strain>
        <tissue evidence="2">Leaves</tissue>
    </source>
</reference>
<dbReference type="AlphaFoldDB" id="A0A540LEH6"/>
<accession>A0A540LEH6</accession>
<sequence>MEHPLLKLPKFPAQNRLAEWQQIEKFPQKKPPFNPKTVHGTPTSLVLKISSSKPNPRHWQ</sequence>
<keyword evidence="3" id="KW-1185">Reference proteome</keyword>
<dbReference type="Proteomes" id="UP000315295">
    <property type="component" value="Unassembled WGS sequence"/>
</dbReference>
<organism evidence="2 3">
    <name type="scientific">Malus baccata</name>
    <name type="common">Siberian crab apple</name>
    <name type="synonym">Pyrus baccata</name>
    <dbReference type="NCBI Taxonomy" id="106549"/>
    <lineage>
        <taxon>Eukaryota</taxon>
        <taxon>Viridiplantae</taxon>
        <taxon>Streptophyta</taxon>
        <taxon>Embryophyta</taxon>
        <taxon>Tracheophyta</taxon>
        <taxon>Spermatophyta</taxon>
        <taxon>Magnoliopsida</taxon>
        <taxon>eudicotyledons</taxon>
        <taxon>Gunneridae</taxon>
        <taxon>Pentapetalae</taxon>
        <taxon>rosids</taxon>
        <taxon>fabids</taxon>
        <taxon>Rosales</taxon>
        <taxon>Rosaceae</taxon>
        <taxon>Amygdaloideae</taxon>
        <taxon>Maleae</taxon>
        <taxon>Malus</taxon>
    </lineage>
</organism>
<evidence type="ECO:0000313" key="2">
    <source>
        <dbReference type="EMBL" id="TQD84876.1"/>
    </source>
</evidence>
<evidence type="ECO:0000313" key="3">
    <source>
        <dbReference type="Proteomes" id="UP000315295"/>
    </source>
</evidence>
<proteinExistence type="predicted"/>
<feature type="compositionally biased region" description="Polar residues" evidence="1">
    <location>
        <begin position="40"/>
        <end position="54"/>
    </location>
</feature>
<feature type="region of interest" description="Disordered" evidence="1">
    <location>
        <begin position="28"/>
        <end position="60"/>
    </location>
</feature>
<gene>
    <name evidence="2" type="ORF">C1H46_029596</name>
</gene>
<evidence type="ECO:0000256" key="1">
    <source>
        <dbReference type="SAM" id="MobiDB-lite"/>
    </source>
</evidence>
<name>A0A540LEH6_MALBA</name>